<keyword evidence="4" id="KW-1185">Reference proteome</keyword>
<dbReference type="PANTHER" id="PTHR16470:SF0">
    <property type="entry name" value="UBIQUITIN DOMAIN-CONTAINING PROTEIN UBFD1"/>
    <property type="match status" value="1"/>
</dbReference>
<dbReference type="Pfam" id="PF25343">
    <property type="entry name" value="PH_UBFD1_C"/>
    <property type="match status" value="1"/>
</dbReference>
<organism evidence="3 4">
    <name type="scientific">Powellomyces hirtus</name>
    <dbReference type="NCBI Taxonomy" id="109895"/>
    <lineage>
        <taxon>Eukaryota</taxon>
        <taxon>Fungi</taxon>
        <taxon>Fungi incertae sedis</taxon>
        <taxon>Chytridiomycota</taxon>
        <taxon>Chytridiomycota incertae sedis</taxon>
        <taxon>Chytridiomycetes</taxon>
        <taxon>Spizellomycetales</taxon>
        <taxon>Powellomycetaceae</taxon>
        <taxon>Powellomyces</taxon>
    </lineage>
</organism>
<gene>
    <name evidence="3" type="ORF">PhCBS80983_g03756</name>
</gene>
<dbReference type="GO" id="GO:0045296">
    <property type="term" value="F:cadherin binding"/>
    <property type="evidence" value="ECO:0007669"/>
    <property type="project" value="TreeGrafter"/>
</dbReference>
<dbReference type="Gene3D" id="3.10.20.90">
    <property type="entry name" value="Phosphatidylinositol 3-kinase Catalytic Subunit, Chain A, domain 1"/>
    <property type="match status" value="1"/>
</dbReference>
<dbReference type="GO" id="GO:0003723">
    <property type="term" value="F:RNA binding"/>
    <property type="evidence" value="ECO:0007669"/>
    <property type="project" value="TreeGrafter"/>
</dbReference>
<dbReference type="InterPro" id="IPR029071">
    <property type="entry name" value="Ubiquitin-like_domsf"/>
</dbReference>
<dbReference type="PROSITE" id="PS50053">
    <property type="entry name" value="UBIQUITIN_2"/>
    <property type="match status" value="1"/>
</dbReference>
<dbReference type="InterPro" id="IPR039120">
    <property type="entry name" value="UBFD1"/>
</dbReference>
<dbReference type="InterPro" id="IPR057455">
    <property type="entry name" value="UBFD1_C"/>
</dbReference>
<evidence type="ECO:0000313" key="4">
    <source>
        <dbReference type="Proteomes" id="UP000318582"/>
    </source>
</evidence>
<feature type="compositionally biased region" description="Polar residues" evidence="1">
    <location>
        <begin position="1"/>
        <end position="23"/>
    </location>
</feature>
<dbReference type="EMBL" id="QEAQ01000050">
    <property type="protein sequence ID" value="TPX57576.1"/>
    <property type="molecule type" value="Genomic_DNA"/>
</dbReference>
<dbReference type="SUPFAM" id="SSF54236">
    <property type="entry name" value="Ubiquitin-like"/>
    <property type="match status" value="1"/>
</dbReference>
<dbReference type="STRING" id="109895.A0A507E1A7"/>
<proteinExistence type="predicted"/>
<evidence type="ECO:0000259" key="2">
    <source>
        <dbReference type="PROSITE" id="PS50053"/>
    </source>
</evidence>
<evidence type="ECO:0000313" key="3">
    <source>
        <dbReference type="EMBL" id="TPX57576.1"/>
    </source>
</evidence>
<feature type="region of interest" description="Disordered" evidence="1">
    <location>
        <begin position="1"/>
        <end position="35"/>
    </location>
</feature>
<feature type="domain" description="Ubiquitin-like" evidence="2">
    <location>
        <begin position="37"/>
        <end position="112"/>
    </location>
</feature>
<dbReference type="Pfam" id="PF00240">
    <property type="entry name" value="ubiquitin"/>
    <property type="match status" value="1"/>
</dbReference>
<dbReference type="PANTHER" id="PTHR16470">
    <property type="entry name" value="UBIQUITIN DOMAIN-CONTAINING PROTEIN UBFD1"/>
    <property type="match status" value="1"/>
</dbReference>
<reference evidence="3 4" key="1">
    <citation type="journal article" date="2019" name="Sci. Rep.">
        <title>Comparative genomics of chytrid fungi reveal insights into the obligate biotrophic and pathogenic lifestyle of Synchytrium endobioticum.</title>
        <authorList>
            <person name="van de Vossenberg B.T.L.H."/>
            <person name="Warris S."/>
            <person name="Nguyen H.D.T."/>
            <person name="van Gent-Pelzer M.P.E."/>
            <person name="Joly D.L."/>
            <person name="van de Geest H.C."/>
            <person name="Bonants P.J.M."/>
            <person name="Smith D.S."/>
            <person name="Levesque C.A."/>
            <person name="van der Lee T.A.J."/>
        </authorList>
    </citation>
    <scope>NUCLEOTIDE SEQUENCE [LARGE SCALE GENOMIC DNA]</scope>
    <source>
        <strain evidence="3 4">CBS 809.83</strain>
    </source>
</reference>
<comment type="caution">
    <text evidence="3">The sequence shown here is derived from an EMBL/GenBank/DDBJ whole genome shotgun (WGS) entry which is preliminary data.</text>
</comment>
<evidence type="ECO:0000256" key="1">
    <source>
        <dbReference type="SAM" id="MobiDB-lite"/>
    </source>
</evidence>
<dbReference type="InterPro" id="IPR000626">
    <property type="entry name" value="Ubiquitin-like_dom"/>
</dbReference>
<accession>A0A507E1A7</accession>
<dbReference type="SMART" id="SM00213">
    <property type="entry name" value="UBQ"/>
    <property type="match status" value="1"/>
</dbReference>
<dbReference type="Proteomes" id="UP000318582">
    <property type="component" value="Unassembled WGS sequence"/>
</dbReference>
<sequence>MISAADATSSTPALQPPDGNTCTKRGRKRAASEDADPTVRFRLTHGKSTHEFEVLQSTTVAELKVKVEEATGVHANMQKLLYKGMLKNEQTVKDAGIVDGIKVLLMASKVEDIVNLAAAATTAPVLTKHQPIVKTPLCEKTEHKKVLDKGRPDDAEPGILGIKSPLPPNGLRSMLNSRGEKVRLTFKLELDQLWIGTNERTQKVGMGSIKGVQSEPIKGHPEYHILVLQLGPTEKSNYYIYWAPCQYIDSVRDAILGPFGSWL</sequence>
<protein>
    <recommendedName>
        <fullName evidence="2">Ubiquitin-like domain-containing protein</fullName>
    </recommendedName>
</protein>
<name>A0A507E1A7_9FUNG</name>
<dbReference type="AlphaFoldDB" id="A0A507E1A7"/>